<name>A0A0G4GGH6_9ALVE</name>
<organism evidence="1">
    <name type="scientific">Chromera velia CCMP2878</name>
    <dbReference type="NCBI Taxonomy" id="1169474"/>
    <lineage>
        <taxon>Eukaryota</taxon>
        <taxon>Sar</taxon>
        <taxon>Alveolata</taxon>
        <taxon>Colpodellida</taxon>
        <taxon>Chromeraceae</taxon>
        <taxon>Chromera</taxon>
    </lineage>
</organism>
<gene>
    <name evidence="1" type="ORF">Cvel_21809</name>
</gene>
<sequence length="512" mass="55860">MEMGTDVFYFVAKQLSESSDFRDSVKSLDAVRMTSPLFPDGVIRANVEFEGARHFQAMKKAFAFTTQDIDYFKTNEPFSFVFASNETCKKTFKWNRADTNSTILKKLVNDHGPRGKGFSLMDMITYIPPDPTTDAGAPTVSHGAGVPIPKFKELTKLLEDLNNERLLNKLMGRAYIRVCHILNQRILWEGIGNESNQNMTRLSRSLIGSPAPAGSPVPIICFNTTETLGLMRELVSEELAQMNKVDPATVVAAQSLFENHAPTLRKRLPGLTDPQIKKCLLLPMLPRASPTDPSAEPSLLDWEKDLPLLKEKYKVEKKTTVDPETIDVVKWTLDESDGTKGVLAQRRPQPSLLCQIAAHLKDTHGSKMSRHNITTAVTILFKKFVDNSAFVHKPGTAIFLAHEWLQSNWSSLFYSCCDEVASLIWTEKKVAALLGISLTADPVVAKLMEMIKKPSPLISSAITAAGGATAVEKHFKGLFENGIDSGDGFKALLSSASGGGGGGGAAAAGSGS</sequence>
<evidence type="ECO:0000313" key="1">
    <source>
        <dbReference type="EMBL" id="CEM28738.1"/>
    </source>
</evidence>
<dbReference type="VEuPathDB" id="CryptoDB:Cvel_21809"/>
<proteinExistence type="predicted"/>
<reference evidence="1" key="1">
    <citation type="submission" date="2014-11" db="EMBL/GenBank/DDBJ databases">
        <authorList>
            <person name="Otto D Thomas"/>
            <person name="Naeem Raeece"/>
        </authorList>
    </citation>
    <scope>NUCLEOTIDE SEQUENCE</scope>
</reference>
<dbReference type="AlphaFoldDB" id="A0A0G4GGH6"/>
<accession>A0A0G4GGH6</accession>
<dbReference type="EMBL" id="CDMZ01001191">
    <property type="protein sequence ID" value="CEM28738.1"/>
    <property type="molecule type" value="Genomic_DNA"/>
</dbReference>
<protein>
    <submittedName>
        <fullName evidence="1">Uncharacterized protein</fullName>
    </submittedName>
</protein>